<dbReference type="EMBL" id="CAKMTQ010000005">
    <property type="protein sequence ID" value="CAH1522906.1"/>
    <property type="molecule type" value="Genomic_DNA"/>
</dbReference>
<evidence type="ECO:0000256" key="1">
    <source>
        <dbReference type="SAM" id="MobiDB-lite"/>
    </source>
</evidence>
<feature type="region of interest" description="Disordered" evidence="1">
    <location>
        <begin position="1"/>
        <end position="28"/>
    </location>
</feature>
<accession>A0AAU9Q138</accession>
<organism evidence="2 3">
    <name type="scientific">Vibrio owensii</name>
    <dbReference type="NCBI Taxonomy" id="696485"/>
    <lineage>
        <taxon>Bacteria</taxon>
        <taxon>Pseudomonadati</taxon>
        <taxon>Pseudomonadota</taxon>
        <taxon>Gammaproteobacteria</taxon>
        <taxon>Vibrionales</taxon>
        <taxon>Vibrionaceae</taxon>
        <taxon>Vibrio</taxon>
    </lineage>
</organism>
<protein>
    <submittedName>
        <fullName evidence="2">Uncharacterized protein</fullName>
    </submittedName>
</protein>
<gene>
    <name evidence="2" type="ORF">THF1D04_130014</name>
</gene>
<dbReference type="AlphaFoldDB" id="A0AAU9Q138"/>
<sequence length="58" mass="6596">MLTGLVSKKQNRAESRIPNPESRIPNPESRILKKQKGLMLSHQPLSLFSKRSVLVSRL</sequence>
<dbReference type="Proteomes" id="UP001295420">
    <property type="component" value="Unassembled WGS sequence"/>
</dbReference>
<evidence type="ECO:0000313" key="3">
    <source>
        <dbReference type="Proteomes" id="UP001295420"/>
    </source>
</evidence>
<evidence type="ECO:0000313" key="2">
    <source>
        <dbReference type="EMBL" id="CAH1522906.1"/>
    </source>
</evidence>
<comment type="caution">
    <text evidence="2">The sequence shown here is derived from an EMBL/GenBank/DDBJ whole genome shotgun (WGS) entry which is preliminary data.</text>
</comment>
<name>A0AAU9Q138_9VIBR</name>
<proteinExistence type="predicted"/>
<reference evidence="2" key="1">
    <citation type="submission" date="2022-01" db="EMBL/GenBank/DDBJ databases">
        <authorList>
            <person name="Lagorce A."/>
        </authorList>
    </citation>
    <scope>NUCLEOTIDE SEQUENCE</scope>
    <source>
        <strain evidence="2">Th15_F1_D04</strain>
    </source>
</reference>